<organism evidence="2 3">
    <name type="scientific">Caerostris darwini</name>
    <dbReference type="NCBI Taxonomy" id="1538125"/>
    <lineage>
        <taxon>Eukaryota</taxon>
        <taxon>Metazoa</taxon>
        <taxon>Ecdysozoa</taxon>
        <taxon>Arthropoda</taxon>
        <taxon>Chelicerata</taxon>
        <taxon>Arachnida</taxon>
        <taxon>Araneae</taxon>
        <taxon>Araneomorphae</taxon>
        <taxon>Entelegynae</taxon>
        <taxon>Araneoidea</taxon>
        <taxon>Araneidae</taxon>
        <taxon>Caerostris</taxon>
    </lineage>
</organism>
<sequence length="144" mass="16587">MQQISGTCIHLPWAFTFSLACALTHAVTPSMQSQLQLLQLMRRSEKWAVMMSQSRSHLWDTKSRAETSKTPKLQHPLITFVKWNPNPLPLHGPSRHRNSPFPQPPALQTKTNCWALPLTDRLHNLKACDFFLAKARQEIFRDAF</sequence>
<dbReference type="EMBL" id="BPLQ01008573">
    <property type="protein sequence ID" value="GIY38251.1"/>
    <property type="molecule type" value="Genomic_DNA"/>
</dbReference>
<name>A0AAV4SYE1_9ARAC</name>
<evidence type="ECO:0000313" key="3">
    <source>
        <dbReference type="Proteomes" id="UP001054837"/>
    </source>
</evidence>
<evidence type="ECO:0000313" key="2">
    <source>
        <dbReference type="EMBL" id="GIY38251.1"/>
    </source>
</evidence>
<accession>A0AAV4SYE1</accession>
<keyword evidence="1" id="KW-0732">Signal</keyword>
<dbReference type="Proteomes" id="UP001054837">
    <property type="component" value="Unassembled WGS sequence"/>
</dbReference>
<proteinExistence type="predicted"/>
<keyword evidence="3" id="KW-1185">Reference proteome</keyword>
<evidence type="ECO:0008006" key="4">
    <source>
        <dbReference type="Google" id="ProtNLM"/>
    </source>
</evidence>
<gene>
    <name evidence="2" type="ORF">CDAR_106981</name>
</gene>
<protein>
    <recommendedName>
        <fullName evidence="4">Secreted protein</fullName>
    </recommendedName>
</protein>
<comment type="caution">
    <text evidence="2">The sequence shown here is derived from an EMBL/GenBank/DDBJ whole genome shotgun (WGS) entry which is preliminary data.</text>
</comment>
<feature type="signal peptide" evidence="1">
    <location>
        <begin position="1"/>
        <end position="26"/>
    </location>
</feature>
<evidence type="ECO:0000256" key="1">
    <source>
        <dbReference type="SAM" id="SignalP"/>
    </source>
</evidence>
<reference evidence="2 3" key="1">
    <citation type="submission" date="2021-06" db="EMBL/GenBank/DDBJ databases">
        <title>Caerostris darwini draft genome.</title>
        <authorList>
            <person name="Kono N."/>
            <person name="Arakawa K."/>
        </authorList>
    </citation>
    <scope>NUCLEOTIDE SEQUENCE [LARGE SCALE GENOMIC DNA]</scope>
</reference>
<feature type="chain" id="PRO_5044022609" description="Secreted protein" evidence="1">
    <location>
        <begin position="27"/>
        <end position="144"/>
    </location>
</feature>
<dbReference type="AlphaFoldDB" id="A0AAV4SYE1"/>